<reference evidence="1" key="1">
    <citation type="submission" date="2021-11" db="EMBL/GenBank/DDBJ databases">
        <authorList>
            <consortium name="Genoscope - CEA"/>
            <person name="William W."/>
        </authorList>
    </citation>
    <scope>NUCLEOTIDE SEQUENCE</scope>
</reference>
<evidence type="ECO:0000313" key="2">
    <source>
        <dbReference type="Proteomes" id="UP000789595"/>
    </source>
</evidence>
<dbReference type="AlphaFoldDB" id="A0A8J2SL28"/>
<sequence length="95" mass="10184">MSSNIYNHNSSVRDIGKLFPEEKRLGTKASDLVSGIALTACLDIDEAFDVLGTPPEQRVAILASTVFCADTPHGVVVKQAISGAIREYKKTVPLP</sequence>
<dbReference type="Proteomes" id="UP000789595">
    <property type="component" value="Unassembled WGS sequence"/>
</dbReference>
<protein>
    <submittedName>
        <fullName evidence="1">Uncharacterized protein</fullName>
    </submittedName>
</protein>
<accession>A0A8J2SL28</accession>
<name>A0A8J2SL28_9STRA</name>
<keyword evidence="2" id="KW-1185">Reference proteome</keyword>
<gene>
    <name evidence="1" type="ORF">PECAL_3P23700</name>
</gene>
<dbReference type="EMBL" id="CAKKNE010000003">
    <property type="protein sequence ID" value="CAH0372378.1"/>
    <property type="molecule type" value="Genomic_DNA"/>
</dbReference>
<organism evidence="1 2">
    <name type="scientific">Pelagomonas calceolata</name>
    <dbReference type="NCBI Taxonomy" id="35677"/>
    <lineage>
        <taxon>Eukaryota</taxon>
        <taxon>Sar</taxon>
        <taxon>Stramenopiles</taxon>
        <taxon>Ochrophyta</taxon>
        <taxon>Pelagophyceae</taxon>
        <taxon>Pelagomonadales</taxon>
        <taxon>Pelagomonadaceae</taxon>
        <taxon>Pelagomonas</taxon>
    </lineage>
</organism>
<evidence type="ECO:0000313" key="1">
    <source>
        <dbReference type="EMBL" id="CAH0372378.1"/>
    </source>
</evidence>
<proteinExistence type="predicted"/>
<comment type="caution">
    <text evidence="1">The sequence shown here is derived from an EMBL/GenBank/DDBJ whole genome shotgun (WGS) entry which is preliminary data.</text>
</comment>